<protein>
    <submittedName>
        <fullName evidence="7">Branched-chain amino acid ABC transporter permease</fullName>
    </submittedName>
</protein>
<feature type="transmembrane region" description="Helical" evidence="6">
    <location>
        <begin position="208"/>
        <end position="231"/>
    </location>
</feature>
<proteinExistence type="predicted"/>
<dbReference type="PANTHER" id="PTHR30482:SF17">
    <property type="entry name" value="ABC TRANSPORTER ATP-BINDING PROTEIN"/>
    <property type="match status" value="1"/>
</dbReference>
<keyword evidence="5 6" id="KW-0472">Membrane</keyword>
<feature type="transmembrane region" description="Helical" evidence="6">
    <location>
        <begin position="51"/>
        <end position="73"/>
    </location>
</feature>
<dbReference type="PANTHER" id="PTHR30482">
    <property type="entry name" value="HIGH-AFFINITY BRANCHED-CHAIN AMINO ACID TRANSPORT SYSTEM PERMEASE"/>
    <property type="match status" value="1"/>
</dbReference>
<organism evidence="7 8">
    <name type="scientific">Tumebacillus lacus</name>
    <dbReference type="NCBI Taxonomy" id="2995335"/>
    <lineage>
        <taxon>Bacteria</taxon>
        <taxon>Bacillati</taxon>
        <taxon>Bacillota</taxon>
        <taxon>Bacilli</taxon>
        <taxon>Bacillales</taxon>
        <taxon>Alicyclobacillaceae</taxon>
        <taxon>Tumebacillus</taxon>
    </lineage>
</organism>
<gene>
    <name evidence="7" type="ORF">OS242_02470</name>
</gene>
<keyword evidence="8" id="KW-1185">Reference proteome</keyword>
<keyword evidence="3 6" id="KW-0812">Transmembrane</keyword>
<keyword evidence="4 6" id="KW-1133">Transmembrane helix</keyword>
<evidence type="ECO:0000313" key="8">
    <source>
        <dbReference type="Proteomes" id="UP001208017"/>
    </source>
</evidence>
<sequence>MRERIFNNKWLLAAVLVLLAILPFVGTSQFLMLMLIQVFILAVYGMSYDLLLGYTGIVSFGHAIFFGTGAYSVGILLTKMENPNLLFVAFLIAIVFSAVVALLLGVLSLRVKDVYFSMITLAFAELFFIVAEKWSSLTGGNDGIPYIRVPELFRERVSLYFIALGFLVVMFLFLRRVVDSPLGRVLQAIRENERRAESLGYNVLQYKLVSIVISGMVAAMAGGMWAVLQRYVSTTVFSLDQTISALLMTIIGGVGTLTGAILGAGVITFANEWLSSLASVHPIFERWLIFFGIIYIVIVMYFPKGIIGTIRDKWARSSERGKRDAAQTDQRGKSVL</sequence>
<feature type="transmembrane region" description="Helical" evidence="6">
    <location>
        <begin position="157"/>
        <end position="174"/>
    </location>
</feature>
<evidence type="ECO:0000313" key="7">
    <source>
        <dbReference type="EMBL" id="MCX7568837.1"/>
    </source>
</evidence>
<evidence type="ECO:0000256" key="6">
    <source>
        <dbReference type="SAM" id="Phobius"/>
    </source>
</evidence>
<evidence type="ECO:0000256" key="2">
    <source>
        <dbReference type="ARBA" id="ARBA00022475"/>
    </source>
</evidence>
<reference evidence="7 8" key="1">
    <citation type="submission" date="2022-11" db="EMBL/GenBank/DDBJ databases">
        <title>Study of microbial diversity in lake waters.</title>
        <authorList>
            <person name="Zhang J."/>
        </authorList>
    </citation>
    <scope>NUCLEOTIDE SEQUENCE [LARGE SCALE GENOMIC DNA]</scope>
    <source>
        <strain evidence="7 8">DT12</strain>
    </source>
</reference>
<feature type="transmembrane region" description="Helical" evidence="6">
    <location>
        <begin position="12"/>
        <end position="45"/>
    </location>
</feature>
<evidence type="ECO:0000256" key="5">
    <source>
        <dbReference type="ARBA" id="ARBA00023136"/>
    </source>
</evidence>
<dbReference type="RefSeq" id="WP_267150074.1">
    <property type="nucleotide sequence ID" value="NZ_JAPMLT010000001.1"/>
</dbReference>
<dbReference type="EMBL" id="JAPMLT010000001">
    <property type="protein sequence ID" value="MCX7568837.1"/>
    <property type="molecule type" value="Genomic_DNA"/>
</dbReference>
<comment type="caution">
    <text evidence="7">The sequence shown here is derived from an EMBL/GenBank/DDBJ whole genome shotgun (WGS) entry which is preliminary data.</text>
</comment>
<accession>A0ABT3WZ93</accession>
<keyword evidence="2" id="KW-1003">Cell membrane</keyword>
<dbReference type="Pfam" id="PF02653">
    <property type="entry name" value="BPD_transp_2"/>
    <property type="match status" value="1"/>
</dbReference>
<comment type="subcellular location">
    <subcellularLocation>
        <location evidence="1">Cell membrane</location>
        <topology evidence="1">Multi-pass membrane protein</topology>
    </subcellularLocation>
</comment>
<dbReference type="Proteomes" id="UP001208017">
    <property type="component" value="Unassembled WGS sequence"/>
</dbReference>
<name>A0ABT3WZ93_9BACL</name>
<evidence type="ECO:0000256" key="4">
    <source>
        <dbReference type="ARBA" id="ARBA00022989"/>
    </source>
</evidence>
<feature type="transmembrane region" description="Helical" evidence="6">
    <location>
        <begin position="85"/>
        <end position="108"/>
    </location>
</feature>
<dbReference type="CDD" id="cd06581">
    <property type="entry name" value="TM_PBP1_LivM_like"/>
    <property type="match status" value="1"/>
</dbReference>
<evidence type="ECO:0000256" key="3">
    <source>
        <dbReference type="ARBA" id="ARBA00022692"/>
    </source>
</evidence>
<evidence type="ECO:0000256" key="1">
    <source>
        <dbReference type="ARBA" id="ARBA00004651"/>
    </source>
</evidence>
<feature type="transmembrane region" description="Helical" evidence="6">
    <location>
        <begin position="243"/>
        <end position="267"/>
    </location>
</feature>
<feature type="transmembrane region" description="Helical" evidence="6">
    <location>
        <begin position="287"/>
        <end position="307"/>
    </location>
</feature>
<feature type="transmembrane region" description="Helical" evidence="6">
    <location>
        <begin position="114"/>
        <end position="131"/>
    </location>
</feature>
<dbReference type="InterPro" id="IPR001851">
    <property type="entry name" value="ABC_transp_permease"/>
</dbReference>
<dbReference type="InterPro" id="IPR043428">
    <property type="entry name" value="LivM-like"/>
</dbReference>